<name>A0A0G0P6Z5_9BACT</name>
<dbReference type="AlphaFoldDB" id="A0A0G0P6Z5"/>
<proteinExistence type="predicted"/>
<evidence type="ECO:0000313" key="2">
    <source>
        <dbReference type="Proteomes" id="UP000034764"/>
    </source>
</evidence>
<sequence length="88" mass="10132">MKSIERRFSNISEKNPKWSSHTCFAEAVEEQGFSKQAISRWFNKLVEKDDYAREDKKAVLGFLISLANPVRKAEIESKSAPQRKQSAE</sequence>
<comment type="caution">
    <text evidence="1">The sequence shown here is derived from an EMBL/GenBank/DDBJ whole genome shotgun (WGS) entry which is preliminary data.</text>
</comment>
<organism evidence="1 2">
    <name type="scientific">Candidatus Yanofskybacteria bacterium GW2011_GWD2_39_48</name>
    <dbReference type="NCBI Taxonomy" id="1619031"/>
    <lineage>
        <taxon>Bacteria</taxon>
        <taxon>Candidatus Yanofskyibacteriota</taxon>
    </lineage>
</organism>
<protein>
    <submittedName>
        <fullName evidence="1">Uncharacterized protein</fullName>
    </submittedName>
</protein>
<dbReference type="Proteomes" id="UP000034764">
    <property type="component" value="Unassembled WGS sequence"/>
</dbReference>
<reference evidence="1 2" key="1">
    <citation type="journal article" date="2015" name="Nature">
        <title>rRNA introns, odd ribosomes, and small enigmatic genomes across a large radiation of phyla.</title>
        <authorList>
            <person name="Brown C.T."/>
            <person name="Hug L.A."/>
            <person name="Thomas B.C."/>
            <person name="Sharon I."/>
            <person name="Castelle C.J."/>
            <person name="Singh A."/>
            <person name="Wilkins M.J."/>
            <person name="Williams K.H."/>
            <person name="Banfield J.F."/>
        </authorList>
    </citation>
    <scope>NUCLEOTIDE SEQUENCE [LARGE SCALE GENOMIC DNA]</scope>
</reference>
<gene>
    <name evidence="1" type="ORF">UT53_C0001G0008</name>
</gene>
<accession>A0A0G0P6Z5</accession>
<dbReference type="EMBL" id="LBXD01000001">
    <property type="protein sequence ID" value="KKR24019.1"/>
    <property type="molecule type" value="Genomic_DNA"/>
</dbReference>
<evidence type="ECO:0000313" key="1">
    <source>
        <dbReference type="EMBL" id="KKR24019.1"/>
    </source>
</evidence>